<dbReference type="InterPro" id="IPR010987">
    <property type="entry name" value="Glutathione-S-Trfase_C-like"/>
</dbReference>
<evidence type="ECO:0008006" key="10">
    <source>
        <dbReference type="Google" id="ProtNLM"/>
    </source>
</evidence>
<evidence type="ECO:0000256" key="1">
    <source>
        <dbReference type="ARBA" id="ARBA00022768"/>
    </source>
</evidence>
<dbReference type="SFLD" id="SFLDS00019">
    <property type="entry name" value="Glutathione_Transferase_(cytos"/>
    <property type="match status" value="1"/>
</dbReference>
<dbReference type="InterPro" id="IPR040079">
    <property type="entry name" value="Glutathione_S-Trfase"/>
</dbReference>
<dbReference type="InterPro" id="IPR050802">
    <property type="entry name" value="EF-GSTs"/>
</dbReference>
<dbReference type="FunFam" id="3.40.30.10:FF:000148">
    <property type="entry name" value="Elongation factor 1B gamma"/>
    <property type="match status" value="1"/>
</dbReference>
<dbReference type="PANTHER" id="PTHR43986:SF1">
    <property type="entry name" value="ELONGATION FACTOR 1-GAMMA"/>
    <property type="match status" value="1"/>
</dbReference>
<dbReference type="Proteomes" id="UP000683925">
    <property type="component" value="Unassembled WGS sequence"/>
</dbReference>
<dbReference type="PANTHER" id="PTHR43986">
    <property type="entry name" value="ELONGATION FACTOR 1-GAMMA"/>
    <property type="match status" value="1"/>
</dbReference>
<dbReference type="FunFam" id="3.30.70.1010:FF:000001">
    <property type="entry name" value="Elongation factor 1-gamma 1"/>
    <property type="match status" value="1"/>
</dbReference>
<feature type="compositionally biased region" description="Basic and acidic residues" evidence="4">
    <location>
        <begin position="348"/>
        <end position="372"/>
    </location>
</feature>
<reference evidence="8" key="1">
    <citation type="submission" date="2021-01" db="EMBL/GenBank/DDBJ databases">
        <authorList>
            <consortium name="Genoscope - CEA"/>
            <person name="William W."/>
        </authorList>
    </citation>
    <scope>NUCLEOTIDE SEQUENCE</scope>
</reference>
<name>A0A8S1T864_PAROT</name>
<sequence length="535" mass="62393">MNQQGCLFQKKNLSKFYTEVMVSQVYYKNKLKVLEKMVGIMGYYELKKGYSQIRLAELEMEVIRTLGLRERDVNLKQILLFKWRKNIVEIKVVQFLLKQINLRFKMSLKLNYIAGNPRANKILVAAKLANVDVASHLLEWKDLETPEFLAKNPLGKVPILETPEGILSESNAILQYVVRGTPLVGANEFQQAKVKQWLDFATGEIEPQLIQLLLPVLGHFPINPTQATQAHAELDWKFKVLEAHFANSKYLVGDQLTIADINLASYFQGIFQFLYGEDDRVKLVNIVRWYKQVSELPAFLDLFGRTRYTKKPFPALQFAGHHHGQAHGHEHHEKKEKKEKQPQQQQQKQEKPKKEEKPQKADEEEEEKPKKQVCEFDALPPSTFNIDDWKRQFLASKDQAAEFQHFWNVFDSQGWSIWIVKYIKAEGEGKVLISFRNNCNGFLQRADPHFKKWAFAIHGVYGDVPNLDISGAWIWRGTEVPQYLKDHPTFEYLQLTKLDATKPEDRALFEEYWTQQTEDESKVQGQTARALYYFR</sequence>
<evidence type="ECO:0000256" key="2">
    <source>
        <dbReference type="ARBA" id="ARBA00022917"/>
    </source>
</evidence>
<feature type="domain" description="EF-1-gamma C-terminal" evidence="5">
    <location>
        <begin position="372"/>
        <end position="529"/>
    </location>
</feature>
<evidence type="ECO:0000259" key="6">
    <source>
        <dbReference type="PROSITE" id="PS50404"/>
    </source>
</evidence>
<dbReference type="InterPro" id="IPR004045">
    <property type="entry name" value="Glutathione_S-Trfase_N"/>
</dbReference>
<feature type="domain" description="GST N-terminal" evidence="6">
    <location>
        <begin position="106"/>
        <end position="185"/>
    </location>
</feature>
<dbReference type="CDD" id="cd03044">
    <property type="entry name" value="GST_N_EF1Bgamma"/>
    <property type="match status" value="1"/>
</dbReference>
<dbReference type="PROSITE" id="PS50404">
    <property type="entry name" value="GST_NTER"/>
    <property type="match status" value="1"/>
</dbReference>
<evidence type="ECO:0000256" key="4">
    <source>
        <dbReference type="SAM" id="MobiDB-lite"/>
    </source>
</evidence>
<feature type="compositionally biased region" description="Basic and acidic residues" evidence="4">
    <location>
        <begin position="327"/>
        <end position="341"/>
    </location>
</feature>
<dbReference type="SFLD" id="SFLDG00358">
    <property type="entry name" value="Main_(cytGST)"/>
    <property type="match status" value="1"/>
</dbReference>
<dbReference type="Pfam" id="PF00647">
    <property type="entry name" value="EF1G"/>
    <property type="match status" value="1"/>
</dbReference>
<protein>
    <recommendedName>
        <fullName evidence="10">Elongation factor 1-gamma</fullName>
    </recommendedName>
</protein>
<dbReference type="PROSITE" id="PS50405">
    <property type="entry name" value="GST_CTER"/>
    <property type="match status" value="1"/>
</dbReference>
<evidence type="ECO:0000256" key="3">
    <source>
        <dbReference type="PROSITE-ProRule" id="PRU00519"/>
    </source>
</evidence>
<feature type="region of interest" description="Disordered" evidence="4">
    <location>
        <begin position="321"/>
        <end position="372"/>
    </location>
</feature>
<dbReference type="OrthoDB" id="292533at2759"/>
<gene>
    <name evidence="8" type="ORF">POCTA_138.1.T0200121</name>
</gene>
<dbReference type="InterPro" id="IPR001662">
    <property type="entry name" value="EF1B_G_C"/>
</dbReference>
<dbReference type="Pfam" id="PF02798">
    <property type="entry name" value="GST_N"/>
    <property type="match status" value="1"/>
</dbReference>
<keyword evidence="2 3" id="KW-0648">Protein biosynthesis</keyword>
<keyword evidence="1 3" id="KW-0251">Elongation factor</keyword>
<dbReference type="GO" id="GO:0003746">
    <property type="term" value="F:translation elongation factor activity"/>
    <property type="evidence" value="ECO:0007669"/>
    <property type="project" value="UniProtKB-UniRule"/>
</dbReference>
<dbReference type="OMA" id="PFVMEEC"/>
<dbReference type="CDD" id="cd03181">
    <property type="entry name" value="GST_C_EF1Bgamma_like"/>
    <property type="match status" value="1"/>
</dbReference>
<keyword evidence="9" id="KW-1185">Reference proteome</keyword>
<dbReference type="AlphaFoldDB" id="A0A8S1T864"/>
<dbReference type="FunFam" id="1.20.1050.10:FF:000006">
    <property type="entry name" value="Elongation factor 1 gamma"/>
    <property type="match status" value="1"/>
</dbReference>
<organism evidence="8 9">
    <name type="scientific">Paramecium octaurelia</name>
    <dbReference type="NCBI Taxonomy" id="43137"/>
    <lineage>
        <taxon>Eukaryota</taxon>
        <taxon>Sar</taxon>
        <taxon>Alveolata</taxon>
        <taxon>Ciliophora</taxon>
        <taxon>Intramacronucleata</taxon>
        <taxon>Oligohymenophorea</taxon>
        <taxon>Peniculida</taxon>
        <taxon>Parameciidae</taxon>
        <taxon>Paramecium</taxon>
    </lineage>
</organism>
<dbReference type="InterPro" id="IPR004046">
    <property type="entry name" value="GST_C"/>
</dbReference>
<evidence type="ECO:0000313" key="9">
    <source>
        <dbReference type="Proteomes" id="UP000683925"/>
    </source>
</evidence>
<dbReference type="Pfam" id="PF00043">
    <property type="entry name" value="GST_C"/>
    <property type="match status" value="1"/>
</dbReference>
<dbReference type="PROSITE" id="PS50040">
    <property type="entry name" value="EF1G_C"/>
    <property type="match status" value="1"/>
</dbReference>
<evidence type="ECO:0000313" key="8">
    <source>
        <dbReference type="EMBL" id="CAD8147629.1"/>
    </source>
</evidence>
<evidence type="ECO:0000259" key="7">
    <source>
        <dbReference type="PROSITE" id="PS50405"/>
    </source>
</evidence>
<proteinExistence type="predicted"/>
<dbReference type="EMBL" id="CAJJDP010000020">
    <property type="protein sequence ID" value="CAD8147629.1"/>
    <property type="molecule type" value="Genomic_DNA"/>
</dbReference>
<evidence type="ECO:0000259" key="5">
    <source>
        <dbReference type="PROSITE" id="PS50040"/>
    </source>
</evidence>
<dbReference type="SMART" id="SM01183">
    <property type="entry name" value="EF1G"/>
    <property type="match status" value="1"/>
</dbReference>
<comment type="caution">
    <text evidence="8">The sequence shown here is derived from an EMBL/GenBank/DDBJ whole genome shotgun (WGS) entry which is preliminary data.</text>
</comment>
<dbReference type="GO" id="GO:0005634">
    <property type="term" value="C:nucleus"/>
    <property type="evidence" value="ECO:0007669"/>
    <property type="project" value="TreeGrafter"/>
</dbReference>
<dbReference type="GO" id="GO:0005737">
    <property type="term" value="C:cytoplasm"/>
    <property type="evidence" value="ECO:0007669"/>
    <property type="project" value="TreeGrafter"/>
</dbReference>
<feature type="domain" description="GST C-terminal" evidence="7">
    <location>
        <begin position="187"/>
        <end position="313"/>
    </location>
</feature>
<accession>A0A8S1T864</accession>